<dbReference type="InterPro" id="IPR043725">
    <property type="entry name" value="DUF5667"/>
</dbReference>
<dbReference type="Proteomes" id="UP000230775">
    <property type="component" value="Unassembled WGS sequence"/>
</dbReference>
<dbReference type="AlphaFoldDB" id="A0A2H0WRU9"/>
<sequence length="203" mass="22457">MLKKFIPVLAVLGFAAAILFISIFRMSASAKPSFAAASLKFNVSSPSVTPSFEPTQTPVPKSNYYLVYPGMLPDQPLYKLKMIRDKIWLALTSGSLKRSEVLLLFADKRVGAGDVLIKGNKVDLGLTTLTKGIKYFERAVTEINSAKQKGMQTEEMVSKLQNASLKYEEVLTDLQEQVGSESKTYLENLVKLIKDIQTNLLTS</sequence>
<accession>A0A2H0WRU9</accession>
<dbReference type="Pfam" id="PF18915">
    <property type="entry name" value="DUF5667"/>
    <property type="match status" value="1"/>
</dbReference>
<name>A0A2H0WRU9_9BACT</name>
<reference evidence="3" key="1">
    <citation type="submission" date="2017-09" db="EMBL/GenBank/DDBJ databases">
        <title>Depth-based differentiation of microbial function through sediment-hosted aquifers and enrichment of novel symbionts in the deep terrestrial subsurface.</title>
        <authorList>
            <person name="Probst A.J."/>
            <person name="Ladd B."/>
            <person name="Jarett J.K."/>
            <person name="Geller-Mcgrath D.E."/>
            <person name="Sieber C.M.K."/>
            <person name="Emerson J.B."/>
            <person name="Anantharaman K."/>
            <person name="Thomas B.C."/>
            <person name="Malmstrom R."/>
            <person name="Stieglmeier M."/>
            <person name="Klingl A."/>
            <person name="Woyke T."/>
            <person name="Ryan C.M."/>
            <person name="Banfield J.F."/>
        </authorList>
    </citation>
    <scope>NUCLEOTIDE SEQUENCE [LARGE SCALE GENOMIC DNA]</scope>
</reference>
<organism evidence="2 3">
    <name type="scientific">Candidatus Shapirobacteria bacterium CG09_land_8_20_14_0_10_39_12</name>
    <dbReference type="NCBI Taxonomy" id="1974885"/>
    <lineage>
        <taxon>Bacteria</taxon>
        <taxon>Candidatus Shapironibacteriota</taxon>
    </lineage>
</organism>
<dbReference type="EMBL" id="PEZI01000033">
    <property type="protein sequence ID" value="PIS14658.1"/>
    <property type="molecule type" value="Genomic_DNA"/>
</dbReference>
<evidence type="ECO:0000259" key="1">
    <source>
        <dbReference type="Pfam" id="PF18915"/>
    </source>
</evidence>
<feature type="domain" description="DUF5667" evidence="1">
    <location>
        <begin position="70"/>
        <end position="180"/>
    </location>
</feature>
<evidence type="ECO:0000313" key="2">
    <source>
        <dbReference type="EMBL" id="PIS14658.1"/>
    </source>
</evidence>
<evidence type="ECO:0000313" key="3">
    <source>
        <dbReference type="Proteomes" id="UP000230775"/>
    </source>
</evidence>
<protein>
    <recommendedName>
        <fullName evidence="1">DUF5667 domain-containing protein</fullName>
    </recommendedName>
</protein>
<comment type="caution">
    <text evidence="2">The sequence shown here is derived from an EMBL/GenBank/DDBJ whole genome shotgun (WGS) entry which is preliminary data.</text>
</comment>
<proteinExistence type="predicted"/>
<gene>
    <name evidence="2" type="ORF">COT64_01460</name>
</gene>